<feature type="compositionally biased region" description="Acidic residues" evidence="1">
    <location>
        <begin position="288"/>
        <end position="329"/>
    </location>
</feature>
<dbReference type="GeneTree" id="ENSGT00390000017846"/>
<dbReference type="Proteomes" id="UP000694380">
    <property type="component" value="Unplaced"/>
</dbReference>
<proteinExistence type="predicted"/>
<reference evidence="2" key="2">
    <citation type="submission" date="2025-09" db="UniProtKB">
        <authorList>
            <consortium name="Ensembl"/>
        </authorList>
    </citation>
    <scope>IDENTIFICATION</scope>
</reference>
<feature type="region of interest" description="Disordered" evidence="1">
    <location>
        <begin position="283"/>
        <end position="329"/>
    </location>
</feature>
<dbReference type="PANTHER" id="PTHR21520:SF2">
    <property type="entry name" value="GLUTAMATE-RICH PROTEIN 2"/>
    <property type="match status" value="1"/>
</dbReference>
<sequence length="329" mass="37311">MYRNFDSPTLTVYFDNELIVNRKIYSLRKHGLFCVVLNTSCTSFCLDGFILEACLTMSRQNCLERTGAIKDQKNGQNGRLHVFGPKEEVIIEPIQTMPCMCRRTGEYSQHGWGTNQHGFGPESTNKVYTPTKQISLCAAKSTFEKWDASAKTIKKKNSSRIQETNLRSPQYIQETTDDKEKNSRNIEKPANNELSTEFPTNSIEDHNTDEQLSETTDDDESSSENEDRKINAPIELLGEFLKAIMDQDYSLSKKLCQMILIYEPENTEAKQFLPLLEEKLLIESTQNFDDEEGEETDEGSSEDSEEDTSSSDSSDDEGEESSGDSDENV</sequence>
<dbReference type="Ensembl" id="ENSCPBT00000009007.1">
    <property type="protein sequence ID" value="ENSCPBP00000007459.1"/>
    <property type="gene ID" value="ENSCPBG00000005887.1"/>
</dbReference>
<evidence type="ECO:0008006" key="4">
    <source>
        <dbReference type="Google" id="ProtNLM"/>
    </source>
</evidence>
<feature type="compositionally biased region" description="Acidic residues" evidence="1">
    <location>
        <begin position="211"/>
        <end position="224"/>
    </location>
</feature>
<reference evidence="2" key="1">
    <citation type="submission" date="2025-08" db="UniProtKB">
        <authorList>
            <consortium name="Ensembl"/>
        </authorList>
    </citation>
    <scope>IDENTIFICATION</scope>
</reference>
<evidence type="ECO:0000313" key="2">
    <source>
        <dbReference type="Ensembl" id="ENSCPBP00000007459.1"/>
    </source>
</evidence>
<dbReference type="PANTHER" id="PTHR21520">
    <property type="entry name" value="GLUTAMATE-RICH PROTEIN 2"/>
    <property type="match status" value="1"/>
</dbReference>
<feature type="region of interest" description="Disordered" evidence="1">
    <location>
        <begin position="152"/>
        <end position="230"/>
    </location>
</feature>
<protein>
    <recommendedName>
        <fullName evidence="4">Glutamate-rich protein 2</fullName>
    </recommendedName>
</protein>
<name>A0A8C3FE45_CHRPI</name>
<feature type="compositionally biased region" description="Polar residues" evidence="1">
    <location>
        <begin position="159"/>
        <end position="174"/>
    </location>
</feature>
<feature type="compositionally biased region" description="Polar residues" evidence="1">
    <location>
        <begin position="192"/>
        <end position="202"/>
    </location>
</feature>
<dbReference type="InterPro" id="IPR026703">
    <property type="entry name" value="ERICH2"/>
</dbReference>
<dbReference type="AlphaFoldDB" id="A0A8C3FE45"/>
<evidence type="ECO:0000313" key="3">
    <source>
        <dbReference type="Proteomes" id="UP000694380"/>
    </source>
</evidence>
<keyword evidence="3" id="KW-1185">Reference proteome</keyword>
<feature type="compositionally biased region" description="Basic and acidic residues" evidence="1">
    <location>
        <begin position="176"/>
        <end position="187"/>
    </location>
</feature>
<organism evidence="2 3">
    <name type="scientific">Chrysemys picta bellii</name>
    <name type="common">Western painted turtle</name>
    <name type="synonym">Emys bellii</name>
    <dbReference type="NCBI Taxonomy" id="8478"/>
    <lineage>
        <taxon>Eukaryota</taxon>
        <taxon>Metazoa</taxon>
        <taxon>Chordata</taxon>
        <taxon>Craniata</taxon>
        <taxon>Vertebrata</taxon>
        <taxon>Euteleostomi</taxon>
        <taxon>Archelosauria</taxon>
        <taxon>Testudinata</taxon>
        <taxon>Testudines</taxon>
        <taxon>Cryptodira</taxon>
        <taxon>Durocryptodira</taxon>
        <taxon>Testudinoidea</taxon>
        <taxon>Emydidae</taxon>
        <taxon>Chrysemys</taxon>
    </lineage>
</organism>
<gene>
    <name evidence="2" type="primary">ERICH2</name>
</gene>
<accession>A0A8C3FE45</accession>
<evidence type="ECO:0000256" key="1">
    <source>
        <dbReference type="SAM" id="MobiDB-lite"/>
    </source>
</evidence>
<dbReference type="OMA" id="GPEFCIP"/>